<name>A0ABU2KMK4_9FLAO</name>
<dbReference type="Proteomes" id="UP001182991">
    <property type="component" value="Unassembled WGS sequence"/>
</dbReference>
<gene>
    <name evidence="1" type="ORF">RLT85_14815</name>
</gene>
<reference evidence="2" key="1">
    <citation type="submission" date="2023-07" db="EMBL/GenBank/DDBJ databases">
        <title>Isolating and identifying novel microbial strains from the Mariana Trench.</title>
        <authorList>
            <person name="Fu H."/>
        </authorList>
    </citation>
    <scope>NUCLEOTIDE SEQUENCE [LARGE SCALE GENOMIC DNA]</scope>
    <source>
        <strain evidence="2">T-y2</strain>
    </source>
</reference>
<accession>A0ABU2KMK4</accession>
<evidence type="ECO:0000313" key="2">
    <source>
        <dbReference type="Proteomes" id="UP001182991"/>
    </source>
</evidence>
<evidence type="ECO:0000313" key="1">
    <source>
        <dbReference type="EMBL" id="MDT0295902.1"/>
    </source>
</evidence>
<dbReference type="RefSeq" id="WP_311402826.1">
    <property type="nucleotide sequence ID" value="NZ_JAVRBG010000026.1"/>
</dbReference>
<dbReference type="EMBL" id="JAVRBG010000026">
    <property type="protein sequence ID" value="MDT0295902.1"/>
    <property type="molecule type" value="Genomic_DNA"/>
</dbReference>
<evidence type="ECO:0008006" key="3">
    <source>
        <dbReference type="Google" id="ProtNLM"/>
    </source>
</evidence>
<proteinExistence type="predicted"/>
<keyword evidence="2" id="KW-1185">Reference proteome</keyword>
<organism evidence="1 2">
    <name type="scientific">Mesonia ostreae</name>
    <dbReference type="NCBI Taxonomy" id="861110"/>
    <lineage>
        <taxon>Bacteria</taxon>
        <taxon>Pseudomonadati</taxon>
        <taxon>Bacteroidota</taxon>
        <taxon>Flavobacteriia</taxon>
        <taxon>Flavobacteriales</taxon>
        <taxon>Flavobacteriaceae</taxon>
        <taxon>Mesonia</taxon>
    </lineage>
</organism>
<comment type="caution">
    <text evidence="1">The sequence shown here is derived from an EMBL/GenBank/DDBJ whole genome shotgun (WGS) entry which is preliminary data.</text>
</comment>
<protein>
    <recommendedName>
        <fullName evidence="3">Beta-lactamase-inhibitor-like PepSY-like domain-containing protein</fullName>
    </recommendedName>
</protein>
<sequence>MKKTEFIENPEVILSKEFDIKSTSFGGIYIGENIQELNGQEISEYYDNEDKNQNLKIKNGWILMESGIQYVIKNSFVKMIRVKENGLKKFVNFDEVQIQKLIGKPNKIKNDGIMWVWDYVVEAKVHHYKKKKLKIHYSTENGKVCELEIG</sequence>